<evidence type="ECO:0000313" key="2">
    <source>
        <dbReference type="EMBL" id="KAG7305690.1"/>
    </source>
</evidence>
<comment type="caution">
    <text evidence="2">The sequence shown here is derived from an EMBL/GenBank/DDBJ whole genome shotgun (WGS) entry which is preliminary data.</text>
</comment>
<evidence type="ECO:0000313" key="3">
    <source>
        <dbReference type="Proteomes" id="UP000823941"/>
    </source>
</evidence>
<dbReference type="Proteomes" id="UP000823941">
    <property type="component" value="Chromosome 13"/>
</dbReference>
<feature type="compositionally biased region" description="Low complexity" evidence="1">
    <location>
        <begin position="1"/>
        <end position="13"/>
    </location>
</feature>
<evidence type="ECO:0000256" key="1">
    <source>
        <dbReference type="SAM" id="MobiDB-lite"/>
    </source>
</evidence>
<dbReference type="EMBL" id="JAHIBW010000013">
    <property type="protein sequence ID" value="KAG7305690.1"/>
    <property type="molecule type" value="Genomic_DNA"/>
</dbReference>
<feature type="region of interest" description="Disordered" evidence="1">
    <location>
        <begin position="1"/>
        <end position="57"/>
    </location>
</feature>
<keyword evidence="3" id="KW-1185">Reference proteome</keyword>
<proteinExistence type="predicted"/>
<organism evidence="2 3">
    <name type="scientific">Plutella xylostella</name>
    <name type="common">Diamondback moth</name>
    <name type="synonym">Plutella maculipennis</name>
    <dbReference type="NCBI Taxonomy" id="51655"/>
    <lineage>
        <taxon>Eukaryota</taxon>
        <taxon>Metazoa</taxon>
        <taxon>Ecdysozoa</taxon>
        <taxon>Arthropoda</taxon>
        <taxon>Hexapoda</taxon>
        <taxon>Insecta</taxon>
        <taxon>Pterygota</taxon>
        <taxon>Neoptera</taxon>
        <taxon>Endopterygota</taxon>
        <taxon>Lepidoptera</taxon>
        <taxon>Glossata</taxon>
        <taxon>Ditrysia</taxon>
        <taxon>Yponomeutoidea</taxon>
        <taxon>Plutellidae</taxon>
        <taxon>Plutella</taxon>
    </lineage>
</organism>
<sequence length="57" mass="6195">MSSAPGPSSQQPAHKPVVWSKRGTSRHEARPGRAGSRPCTGWIHTCSLHHTDPRIAQ</sequence>
<gene>
    <name evidence="2" type="ORF">JYU34_009808</name>
</gene>
<protein>
    <submittedName>
        <fullName evidence="2">Uncharacterized protein</fullName>
    </submittedName>
</protein>
<name>A0ABQ7QKV8_PLUXY</name>
<reference evidence="2 3" key="1">
    <citation type="submission" date="2021-06" db="EMBL/GenBank/DDBJ databases">
        <title>A haploid diamondback moth (Plutella xylostella L.) genome assembly resolves 31 chromosomes and identifies a diamide resistance mutation.</title>
        <authorList>
            <person name="Ward C.M."/>
            <person name="Perry K.D."/>
            <person name="Baker G."/>
            <person name="Powis K."/>
            <person name="Heckel D.G."/>
            <person name="Baxter S.W."/>
        </authorList>
    </citation>
    <scope>NUCLEOTIDE SEQUENCE [LARGE SCALE GENOMIC DNA]</scope>
    <source>
        <strain evidence="2 3">LV</strain>
        <tissue evidence="2">Single pupa</tissue>
    </source>
</reference>
<accession>A0ABQ7QKV8</accession>